<gene>
    <name evidence="1" type="ORF">Mterra_02512</name>
</gene>
<dbReference type="OrthoDB" id="2882299at2"/>
<dbReference type="Pfam" id="PF16702">
    <property type="entry name" value="DUF5063"/>
    <property type="match status" value="1"/>
</dbReference>
<evidence type="ECO:0000313" key="1">
    <source>
        <dbReference type="EMBL" id="RIH82849.1"/>
    </source>
</evidence>
<dbReference type="Gene3D" id="1.20.120.1550">
    <property type="entry name" value="Protein of unknown function DUF5063"/>
    <property type="match status" value="1"/>
</dbReference>
<name>A0A399EIE4_9DEIN</name>
<dbReference type="RefSeq" id="WP_119315532.1">
    <property type="nucleotide sequence ID" value="NZ_QXDL01000107.1"/>
</dbReference>
<dbReference type="InterPro" id="IPR032025">
    <property type="entry name" value="DUF5063"/>
</dbReference>
<sequence>MRDFDNPYISHPALSAFAELASEFCRFVEEETLPARGFAQRLHHLLSGLYLGALELPHTDVLFKPGAADAEVPYTEAEDRTGQELYQQTGRVAARLTEHLGEIDHYLEVFDPYETSNAETVGGSLVDDISDIYRDLLAGLRQWERGESGAALWEWRFNFEVHWGEHAISAIRAIHARAAFYDLGWFNAGPT</sequence>
<organism evidence="1 2">
    <name type="scientific">Calidithermus terrae</name>
    <dbReference type="NCBI Taxonomy" id="1408545"/>
    <lineage>
        <taxon>Bacteria</taxon>
        <taxon>Thermotogati</taxon>
        <taxon>Deinococcota</taxon>
        <taxon>Deinococci</taxon>
        <taxon>Thermales</taxon>
        <taxon>Thermaceae</taxon>
        <taxon>Calidithermus</taxon>
    </lineage>
</organism>
<dbReference type="Proteomes" id="UP000265715">
    <property type="component" value="Unassembled WGS sequence"/>
</dbReference>
<proteinExistence type="predicted"/>
<evidence type="ECO:0008006" key="3">
    <source>
        <dbReference type="Google" id="ProtNLM"/>
    </source>
</evidence>
<dbReference type="InterPro" id="IPR038312">
    <property type="entry name" value="DUF5063_sf"/>
</dbReference>
<protein>
    <recommendedName>
        <fullName evidence="3">DUF5063 domain-containing protein</fullName>
    </recommendedName>
</protein>
<evidence type="ECO:0000313" key="2">
    <source>
        <dbReference type="Proteomes" id="UP000265715"/>
    </source>
</evidence>
<accession>A0A399EIE4</accession>
<dbReference type="AlphaFoldDB" id="A0A399EIE4"/>
<reference evidence="1 2" key="1">
    <citation type="submission" date="2018-08" db="EMBL/GenBank/DDBJ databases">
        <title>Meiothermus terrae DSM 26712 genome sequencing project.</title>
        <authorList>
            <person name="Da Costa M.S."/>
            <person name="Albuquerque L."/>
            <person name="Raposo P."/>
            <person name="Froufe H.J.C."/>
            <person name="Barroso C.S."/>
            <person name="Egas C."/>
        </authorList>
    </citation>
    <scope>NUCLEOTIDE SEQUENCE [LARGE SCALE GENOMIC DNA]</scope>
    <source>
        <strain evidence="1 2">DSM 26712</strain>
    </source>
</reference>
<keyword evidence="2" id="KW-1185">Reference proteome</keyword>
<dbReference type="EMBL" id="QXDL01000107">
    <property type="protein sequence ID" value="RIH82849.1"/>
    <property type="molecule type" value="Genomic_DNA"/>
</dbReference>
<comment type="caution">
    <text evidence="1">The sequence shown here is derived from an EMBL/GenBank/DDBJ whole genome shotgun (WGS) entry which is preliminary data.</text>
</comment>